<reference evidence="8 9" key="1">
    <citation type="journal article" date="2015" name="Geomicrobiol. J.">
        <title>Caldisalinibacter kiritimatiensis gen. nov., sp. nov., a moderately thermohalophilic thiosulfate-reducing bacterium from a hypersaline microbial mat.</title>
        <authorList>
            <person name="Ben Hania W."/>
            <person name="Joseph M."/>
            <person name="Fiebig A."/>
            <person name="Bunk B."/>
            <person name="Klenk H.-P."/>
            <person name="Fardeau M.-L."/>
            <person name="Spring S."/>
        </authorList>
    </citation>
    <scope>NUCLEOTIDE SEQUENCE [LARGE SCALE GENOMIC DNA]</scope>
    <source>
        <strain evidence="8 9">L21-TH-D2</strain>
    </source>
</reference>
<accession>R1CFN7</accession>
<keyword evidence="2" id="KW-1003">Cell membrane</keyword>
<feature type="transmembrane region" description="Helical" evidence="6">
    <location>
        <begin position="167"/>
        <end position="184"/>
    </location>
</feature>
<dbReference type="eggNOG" id="COG3706">
    <property type="taxonomic scope" value="Bacteria"/>
</dbReference>
<dbReference type="STRING" id="1304284.L21TH_0831"/>
<feature type="transmembrane region" description="Helical" evidence="6">
    <location>
        <begin position="6"/>
        <end position="26"/>
    </location>
</feature>
<sequence length="367" mass="42515">MLYAFLNNMTVIISFMFVSIKIKYFIYSKITTKKFIRWMSPLTFGLLCILIMFYPFEYHGTYFDLRDVGIFIISYIAGCKFASLTIILPILYKLQLNVSNVQIDILLGIVLPAIIGSYFHDPNETNNIFPKLNIKRLIKSYLSFQLIHKLLLLSLDFHFLSWLRISGLMIVFSTISIVSIALMINDTSNNIILQKNLRYLCNHDYLTKLPNIRYFKSEVKKILDMGIPIAIAMIDIDHFKSYNDTYGHPAGDEVLKNLAIILREQTRNSDNRYKDYVARYGGEEFIVCFTDISDIDTMYNLGERIRKDVENYHFIGEETQPGGNLTISVGLSYSTKDKILDKIIEEADEALYISKETGRNKTTIYQK</sequence>
<dbReference type="FunFam" id="3.30.70.270:FF:000001">
    <property type="entry name" value="Diguanylate cyclase domain protein"/>
    <property type="match status" value="1"/>
</dbReference>
<dbReference type="Pfam" id="PF00990">
    <property type="entry name" value="GGDEF"/>
    <property type="match status" value="1"/>
</dbReference>
<evidence type="ECO:0000256" key="3">
    <source>
        <dbReference type="ARBA" id="ARBA00022692"/>
    </source>
</evidence>
<dbReference type="PANTHER" id="PTHR45138:SF9">
    <property type="entry name" value="DIGUANYLATE CYCLASE DGCM-RELATED"/>
    <property type="match status" value="1"/>
</dbReference>
<dbReference type="InterPro" id="IPR043128">
    <property type="entry name" value="Rev_trsase/Diguanyl_cyclase"/>
</dbReference>
<dbReference type="OrthoDB" id="9805474at2"/>
<name>R1CFN7_9FIRM</name>
<feature type="domain" description="GGDEF" evidence="7">
    <location>
        <begin position="227"/>
        <end position="367"/>
    </location>
</feature>
<dbReference type="SUPFAM" id="SSF55073">
    <property type="entry name" value="Nucleotide cyclase"/>
    <property type="match status" value="1"/>
</dbReference>
<feature type="transmembrane region" description="Helical" evidence="6">
    <location>
        <begin position="103"/>
        <end position="120"/>
    </location>
</feature>
<dbReference type="SMART" id="SM00267">
    <property type="entry name" value="GGDEF"/>
    <property type="match status" value="1"/>
</dbReference>
<evidence type="ECO:0000256" key="5">
    <source>
        <dbReference type="ARBA" id="ARBA00023136"/>
    </source>
</evidence>
<evidence type="ECO:0000256" key="2">
    <source>
        <dbReference type="ARBA" id="ARBA00022475"/>
    </source>
</evidence>
<dbReference type="NCBIfam" id="TIGR00254">
    <property type="entry name" value="GGDEF"/>
    <property type="match status" value="1"/>
</dbReference>
<dbReference type="Gene3D" id="3.30.70.270">
    <property type="match status" value="1"/>
</dbReference>
<dbReference type="InterPro" id="IPR050469">
    <property type="entry name" value="Diguanylate_Cyclase"/>
</dbReference>
<dbReference type="InterPro" id="IPR011620">
    <property type="entry name" value="Sig_transdc_His_kinase_LytS_TM"/>
</dbReference>
<dbReference type="Proteomes" id="UP000013378">
    <property type="component" value="Unassembled WGS sequence"/>
</dbReference>
<comment type="caution">
    <text evidence="8">The sequence shown here is derived from an EMBL/GenBank/DDBJ whole genome shotgun (WGS) entry which is preliminary data.</text>
</comment>
<dbReference type="GO" id="GO:0071555">
    <property type="term" value="P:cell wall organization"/>
    <property type="evidence" value="ECO:0007669"/>
    <property type="project" value="InterPro"/>
</dbReference>
<evidence type="ECO:0000313" key="9">
    <source>
        <dbReference type="Proteomes" id="UP000013378"/>
    </source>
</evidence>
<keyword evidence="3 6" id="KW-0812">Transmembrane</keyword>
<dbReference type="GO" id="GO:0005886">
    <property type="term" value="C:plasma membrane"/>
    <property type="evidence" value="ECO:0007669"/>
    <property type="project" value="UniProtKB-SubCell"/>
</dbReference>
<dbReference type="PATRIC" id="fig|1304284.3.peg.821"/>
<dbReference type="GO" id="GO:0043709">
    <property type="term" value="P:cell adhesion involved in single-species biofilm formation"/>
    <property type="evidence" value="ECO:0007669"/>
    <property type="project" value="TreeGrafter"/>
</dbReference>
<keyword evidence="4 6" id="KW-1133">Transmembrane helix</keyword>
<dbReference type="RefSeq" id="WP_006310044.1">
    <property type="nucleotide sequence ID" value="NZ_ARZA01000082.1"/>
</dbReference>
<protein>
    <submittedName>
        <fullName evidence="8">Response regulator/GGDEF domain protein</fullName>
    </submittedName>
</protein>
<gene>
    <name evidence="8" type="ORF">L21TH_0831</name>
</gene>
<evidence type="ECO:0000313" key="8">
    <source>
        <dbReference type="EMBL" id="EOD01120.1"/>
    </source>
</evidence>
<feature type="transmembrane region" description="Helical" evidence="6">
    <location>
        <begin position="68"/>
        <end position="91"/>
    </location>
</feature>
<dbReference type="PROSITE" id="PS50887">
    <property type="entry name" value="GGDEF"/>
    <property type="match status" value="1"/>
</dbReference>
<dbReference type="GO" id="GO:0052621">
    <property type="term" value="F:diguanylate cyclase activity"/>
    <property type="evidence" value="ECO:0007669"/>
    <property type="project" value="TreeGrafter"/>
</dbReference>
<dbReference type="PANTHER" id="PTHR45138">
    <property type="entry name" value="REGULATORY COMPONENTS OF SENSORY TRANSDUCTION SYSTEM"/>
    <property type="match status" value="1"/>
</dbReference>
<proteinExistence type="predicted"/>
<keyword evidence="5 6" id="KW-0472">Membrane</keyword>
<dbReference type="GO" id="GO:0000155">
    <property type="term" value="F:phosphorelay sensor kinase activity"/>
    <property type="evidence" value="ECO:0007669"/>
    <property type="project" value="InterPro"/>
</dbReference>
<dbReference type="Pfam" id="PF07694">
    <property type="entry name" value="5TM-5TMR_LYT"/>
    <property type="match status" value="1"/>
</dbReference>
<organism evidence="8 9">
    <name type="scientific">Caldisalinibacter kiritimatiensis</name>
    <dbReference type="NCBI Taxonomy" id="1304284"/>
    <lineage>
        <taxon>Bacteria</taxon>
        <taxon>Bacillati</taxon>
        <taxon>Bacillota</taxon>
        <taxon>Tissierellia</taxon>
        <taxon>Tissierellales</taxon>
        <taxon>Thermohalobacteraceae</taxon>
        <taxon>Caldisalinibacter</taxon>
    </lineage>
</organism>
<comment type="subcellular location">
    <subcellularLocation>
        <location evidence="1">Cell membrane</location>
        <topology evidence="1">Multi-pass membrane protein</topology>
    </subcellularLocation>
</comment>
<dbReference type="EMBL" id="ARZA01000082">
    <property type="protein sequence ID" value="EOD01120.1"/>
    <property type="molecule type" value="Genomic_DNA"/>
</dbReference>
<dbReference type="AlphaFoldDB" id="R1CFN7"/>
<evidence type="ECO:0000256" key="4">
    <source>
        <dbReference type="ARBA" id="ARBA00022989"/>
    </source>
</evidence>
<dbReference type="CDD" id="cd01949">
    <property type="entry name" value="GGDEF"/>
    <property type="match status" value="1"/>
</dbReference>
<dbReference type="InterPro" id="IPR029787">
    <property type="entry name" value="Nucleotide_cyclase"/>
</dbReference>
<feature type="transmembrane region" description="Helical" evidence="6">
    <location>
        <begin position="38"/>
        <end position="56"/>
    </location>
</feature>
<evidence type="ECO:0000256" key="1">
    <source>
        <dbReference type="ARBA" id="ARBA00004651"/>
    </source>
</evidence>
<dbReference type="GO" id="GO:1902201">
    <property type="term" value="P:negative regulation of bacterial-type flagellum-dependent cell motility"/>
    <property type="evidence" value="ECO:0007669"/>
    <property type="project" value="TreeGrafter"/>
</dbReference>
<evidence type="ECO:0000256" key="6">
    <source>
        <dbReference type="SAM" id="Phobius"/>
    </source>
</evidence>
<keyword evidence="9" id="KW-1185">Reference proteome</keyword>
<evidence type="ECO:0000259" key="7">
    <source>
        <dbReference type="PROSITE" id="PS50887"/>
    </source>
</evidence>
<dbReference type="InterPro" id="IPR000160">
    <property type="entry name" value="GGDEF_dom"/>
</dbReference>